<feature type="transmembrane region" description="Helical" evidence="6">
    <location>
        <begin position="126"/>
        <end position="146"/>
    </location>
</feature>
<evidence type="ECO:0000256" key="6">
    <source>
        <dbReference type="SAM" id="Phobius"/>
    </source>
</evidence>
<dbReference type="Pfam" id="PF00361">
    <property type="entry name" value="Proton_antipo_M"/>
    <property type="match status" value="1"/>
</dbReference>
<dbReference type="GO" id="GO:0008137">
    <property type="term" value="F:NADH dehydrogenase (ubiquinone) activity"/>
    <property type="evidence" value="ECO:0007669"/>
    <property type="project" value="InterPro"/>
</dbReference>
<proteinExistence type="predicted"/>
<dbReference type="Pfam" id="PF00662">
    <property type="entry name" value="Proton_antipo_N"/>
    <property type="match status" value="1"/>
</dbReference>
<dbReference type="InterPro" id="IPR001516">
    <property type="entry name" value="Proton_antipo_N"/>
</dbReference>
<feature type="transmembrane region" description="Helical" evidence="6">
    <location>
        <begin position="6"/>
        <end position="31"/>
    </location>
</feature>
<dbReference type="RefSeq" id="WP_145058520.1">
    <property type="nucleotide sequence ID" value="NZ_CP036433.1"/>
</dbReference>
<dbReference type="KEGG" id="lcre:Pla8534_68200"/>
<sequence>MTLETVLQFLGLIVVASPAVLLAALGLPLLTGIALSEDAQARLTKAGVVVGLVAAILILGLMLVTGSRHVPIELGHWVSIEQEHFHFHLKFVFDRLSVPFAILSFVLCGTVGAFATVYLHREQGYARFFLLYALFLLGMVVSSLAGTIETLFFGWELVGLSSTLLVAYFHERPGPVRNGLRVWTTYRLADAAFLVAALTMHHLTGAGDFAGLMGSGPWPEGVAAIDSWSALAVGLLLLLAAAGKSGMIPFSGWLPRAMEGPTPSSAVFYGALSVHLGTFLLLRVSPLLDVSLPLRIAVITLGLVSAVFGTLASRVQSDVKNALAFASLTQVGIITIEIGLGLRYIALIHMIGHACLRTLQLLRAPSVLRDHQMLEDAVGAHLTGDAVNPSRPATAFQLWLYRFALHRGYLDATLDRWIVRPFIGFFQWCEAMERRWTNFLSGGESLPSDRLKPYDDTLEDVA</sequence>
<dbReference type="EMBL" id="CP036433">
    <property type="protein sequence ID" value="QDU98909.1"/>
    <property type="molecule type" value="Genomic_DNA"/>
</dbReference>
<feature type="transmembrane region" description="Helical" evidence="6">
    <location>
        <begin position="323"/>
        <end position="346"/>
    </location>
</feature>
<dbReference type="InterPro" id="IPR001750">
    <property type="entry name" value="ND/Mrp_TM"/>
</dbReference>
<dbReference type="InterPro" id="IPR003945">
    <property type="entry name" value="NU5C-like"/>
</dbReference>
<feature type="transmembrane region" description="Helical" evidence="6">
    <location>
        <begin position="266"/>
        <end position="286"/>
    </location>
</feature>
<dbReference type="GO" id="GO:0015990">
    <property type="term" value="P:electron transport coupled proton transport"/>
    <property type="evidence" value="ECO:0007669"/>
    <property type="project" value="TreeGrafter"/>
</dbReference>
<reference evidence="9 10" key="1">
    <citation type="submission" date="2019-02" db="EMBL/GenBank/DDBJ databases">
        <title>Deep-cultivation of Planctomycetes and their phenomic and genomic characterization uncovers novel biology.</title>
        <authorList>
            <person name="Wiegand S."/>
            <person name="Jogler M."/>
            <person name="Boedeker C."/>
            <person name="Pinto D."/>
            <person name="Vollmers J."/>
            <person name="Rivas-Marin E."/>
            <person name="Kohn T."/>
            <person name="Peeters S.H."/>
            <person name="Heuer A."/>
            <person name="Rast P."/>
            <person name="Oberbeckmann S."/>
            <person name="Bunk B."/>
            <person name="Jeske O."/>
            <person name="Meyerdierks A."/>
            <person name="Storesund J.E."/>
            <person name="Kallscheuer N."/>
            <person name="Luecker S."/>
            <person name="Lage O.M."/>
            <person name="Pohl T."/>
            <person name="Merkel B.J."/>
            <person name="Hornburger P."/>
            <person name="Mueller R.-W."/>
            <person name="Bruemmer F."/>
            <person name="Labrenz M."/>
            <person name="Spormann A.M."/>
            <person name="Op den Camp H."/>
            <person name="Overmann J."/>
            <person name="Amann R."/>
            <person name="Jetten M.S.M."/>
            <person name="Mascher T."/>
            <person name="Medema M.H."/>
            <person name="Devos D.P."/>
            <person name="Kaster A.-K."/>
            <person name="Ovreas L."/>
            <person name="Rohde M."/>
            <person name="Galperin M.Y."/>
            <person name="Jogler C."/>
        </authorList>
    </citation>
    <scope>NUCLEOTIDE SEQUENCE [LARGE SCALE GENOMIC DNA]</scope>
    <source>
        <strain evidence="9 10">Pla85_3_4</strain>
    </source>
</reference>
<dbReference type="PRINTS" id="PR01434">
    <property type="entry name" value="NADHDHGNASE5"/>
</dbReference>
<evidence type="ECO:0000313" key="10">
    <source>
        <dbReference type="Proteomes" id="UP000317648"/>
    </source>
</evidence>
<comment type="subcellular location">
    <subcellularLocation>
        <location evidence="1">Endomembrane system</location>
        <topology evidence="1">Multi-pass membrane protein</topology>
    </subcellularLocation>
    <subcellularLocation>
        <location evidence="5">Membrane</location>
        <topology evidence="5">Multi-pass membrane protein</topology>
    </subcellularLocation>
</comment>
<feature type="transmembrane region" description="Helical" evidence="6">
    <location>
        <begin position="292"/>
        <end position="311"/>
    </location>
</feature>
<protein>
    <submittedName>
        <fullName evidence="9">NADH-quinone oxidoreductase subunit 12</fullName>
        <ecNumber evidence="9">1.6.5.11</ecNumber>
    </submittedName>
</protein>
<evidence type="ECO:0000256" key="4">
    <source>
        <dbReference type="ARBA" id="ARBA00023136"/>
    </source>
</evidence>
<feature type="transmembrane region" description="Helical" evidence="6">
    <location>
        <begin position="152"/>
        <end position="170"/>
    </location>
</feature>
<evidence type="ECO:0000259" key="7">
    <source>
        <dbReference type="Pfam" id="PF00361"/>
    </source>
</evidence>
<dbReference type="GO" id="GO:0003954">
    <property type="term" value="F:NADH dehydrogenase activity"/>
    <property type="evidence" value="ECO:0007669"/>
    <property type="project" value="TreeGrafter"/>
</dbReference>
<dbReference type="OrthoDB" id="9807568at2"/>
<dbReference type="GO" id="GO:0012505">
    <property type="term" value="C:endomembrane system"/>
    <property type="evidence" value="ECO:0007669"/>
    <property type="project" value="UniProtKB-SubCell"/>
</dbReference>
<organism evidence="9 10">
    <name type="scientific">Lignipirellula cremea</name>
    <dbReference type="NCBI Taxonomy" id="2528010"/>
    <lineage>
        <taxon>Bacteria</taxon>
        <taxon>Pseudomonadati</taxon>
        <taxon>Planctomycetota</taxon>
        <taxon>Planctomycetia</taxon>
        <taxon>Pirellulales</taxon>
        <taxon>Pirellulaceae</taxon>
        <taxon>Lignipirellula</taxon>
    </lineage>
</organism>
<dbReference type="PANTHER" id="PTHR42829">
    <property type="entry name" value="NADH-UBIQUINONE OXIDOREDUCTASE CHAIN 5"/>
    <property type="match status" value="1"/>
</dbReference>
<feature type="domain" description="NADH-Ubiquinone oxidoreductase (complex I) chain 5 N-terminal" evidence="8">
    <location>
        <begin position="77"/>
        <end position="129"/>
    </location>
</feature>
<keyword evidence="4 6" id="KW-0472">Membrane</keyword>
<dbReference type="GO" id="GO:0042773">
    <property type="term" value="P:ATP synthesis coupled electron transport"/>
    <property type="evidence" value="ECO:0007669"/>
    <property type="project" value="InterPro"/>
</dbReference>
<dbReference type="GO" id="GO:0016020">
    <property type="term" value="C:membrane"/>
    <property type="evidence" value="ECO:0007669"/>
    <property type="project" value="UniProtKB-SubCell"/>
</dbReference>
<dbReference type="PANTHER" id="PTHR42829:SF2">
    <property type="entry name" value="NADH-UBIQUINONE OXIDOREDUCTASE CHAIN 5"/>
    <property type="match status" value="1"/>
</dbReference>
<keyword evidence="3 6" id="KW-1133">Transmembrane helix</keyword>
<dbReference type="EC" id="1.6.5.11" evidence="9"/>
<evidence type="ECO:0000259" key="8">
    <source>
        <dbReference type="Pfam" id="PF00662"/>
    </source>
</evidence>
<gene>
    <name evidence="9" type="ORF">Pla8534_68200</name>
</gene>
<feature type="domain" description="NADH:quinone oxidoreductase/Mrp antiporter transmembrane" evidence="7">
    <location>
        <begin position="150"/>
        <end position="372"/>
    </location>
</feature>
<dbReference type="Proteomes" id="UP000317648">
    <property type="component" value="Chromosome"/>
</dbReference>
<evidence type="ECO:0000256" key="1">
    <source>
        <dbReference type="ARBA" id="ARBA00004127"/>
    </source>
</evidence>
<keyword evidence="10" id="KW-1185">Reference proteome</keyword>
<accession>A0A518E492</accession>
<feature type="transmembrane region" description="Helical" evidence="6">
    <location>
        <begin position="96"/>
        <end position="119"/>
    </location>
</feature>
<evidence type="ECO:0000256" key="3">
    <source>
        <dbReference type="ARBA" id="ARBA00022989"/>
    </source>
</evidence>
<dbReference type="AlphaFoldDB" id="A0A518E492"/>
<keyword evidence="9" id="KW-0560">Oxidoreductase</keyword>
<keyword evidence="2 5" id="KW-0812">Transmembrane</keyword>
<feature type="transmembrane region" description="Helical" evidence="6">
    <location>
        <begin position="230"/>
        <end position="254"/>
    </location>
</feature>
<feature type="transmembrane region" description="Helical" evidence="6">
    <location>
        <begin position="191"/>
        <end position="210"/>
    </location>
</feature>
<name>A0A518E492_9BACT</name>
<feature type="transmembrane region" description="Helical" evidence="6">
    <location>
        <begin position="43"/>
        <end position="64"/>
    </location>
</feature>
<evidence type="ECO:0000256" key="5">
    <source>
        <dbReference type="RuleBase" id="RU000320"/>
    </source>
</evidence>
<evidence type="ECO:0000313" key="9">
    <source>
        <dbReference type="EMBL" id="QDU98909.1"/>
    </source>
</evidence>
<evidence type="ECO:0000256" key="2">
    <source>
        <dbReference type="ARBA" id="ARBA00022692"/>
    </source>
</evidence>